<sequence>MAVNALEAWKKLGSPGSSFETWMNLRWDEYCLQQYDILPERALVSSAEFKDWFDNRYGYLDSVKLD</sequence>
<evidence type="ECO:0000313" key="2">
    <source>
        <dbReference type="Proteomes" id="UP000034588"/>
    </source>
</evidence>
<dbReference type="EMBL" id="LCQD01000009">
    <property type="protein sequence ID" value="KKW12781.1"/>
    <property type="molecule type" value="Genomic_DNA"/>
</dbReference>
<proteinExistence type="predicted"/>
<gene>
    <name evidence="1" type="ORF">UY48_C0009G0014</name>
</gene>
<protein>
    <submittedName>
        <fullName evidence="1">Uncharacterized protein</fullName>
    </submittedName>
</protein>
<comment type="caution">
    <text evidence="1">The sequence shown here is derived from an EMBL/GenBank/DDBJ whole genome shotgun (WGS) entry which is preliminary data.</text>
</comment>
<accession>A0A0G1W211</accession>
<name>A0A0G1W211_9BACT</name>
<evidence type="ECO:0000313" key="1">
    <source>
        <dbReference type="EMBL" id="KKW12781.1"/>
    </source>
</evidence>
<organism evidence="1 2">
    <name type="scientific">Candidatus Gottesmanbacteria bacterium GW2011_GWB1_49_7</name>
    <dbReference type="NCBI Taxonomy" id="1618448"/>
    <lineage>
        <taxon>Bacteria</taxon>
        <taxon>Candidatus Gottesmaniibacteriota</taxon>
    </lineage>
</organism>
<reference evidence="1 2" key="1">
    <citation type="journal article" date="2015" name="Nature">
        <title>rRNA introns, odd ribosomes, and small enigmatic genomes across a large radiation of phyla.</title>
        <authorList>
            <person name="Brown C.T."/>
            <person name="Hug L.A."/>
            <person name="Thomas B.C."/>
            <person name="Sharon I."/>
            <person name="Castelle C.J."/>
            <person name="Singh A."/>
            <person name="Wilkins M.J."/>
            <person name="Williams K.H."/>
            <person name="Banfield J.F."/>
        </authorList>
    </citation>
    <scope>NUCLEOTIDE SEQUENCE [LARGE SCALE GENOMIC DNA]</scope>
</reference>
<dbReference type="Proteomes" id="UP000034588">
    <property type="component" value="Unassembled WGS sequence"/>
</dbReference>
<dbReference type="AlphaFoldDB" id="A0A0G1W211"/>